<dbReference type="EMBL" id="ML994755">
    <property type="protein sequence ID" value="KAF2174990.1"/>
    <property type="molecule type" value="Genomic_DNA"/>
</dbReference>
<dbReference type="AlphaFoldDB" id="A0A6A6DAL0"/>
<protein>
    <submittedName>
        <fullName evidence="2">Uncharacterized protein</fullName>
    </submittedName>
</protein>
<feature type="compositionally biased region" description="Polar residues" evidence="1">
    <location>
        <begin position="7"/>
        <end position="17"/>
    </location>
</feature>
<feature type="region of interest" description="Disordered" evidence="1">
    <location>
        <begin position="1"/>
        <end position="22"/>
    </location>
</feature>
<proteinExistence type="predicted"/>
<dbReference type="Proteomes" id="UP000800200">
    <property type="component" value="Unassembled WGS sequence"/>
</dbReference>
<evidence type="ECO:0000313" key="2">
    <source>
        <dbReference type="EMBL" id="KAF2174990.1"/>
    </source>
</evidence>
<gene>
    <name evidence="2" type="ORF">K469DRAFT_88318</name>
</gene>
<sequence>MTHHGTHTTPVAQNISPLSYPHRASPNPSIRVSWLVLWPDISTHRHQKAHRSIMLQTTNHWHKAKRAKAYANYPYLKRIIGHGTENRRQQLKLILKIAIELGINAHEATIAKALLKADTFN</sequence>
<accession>A0A6A6DAL0</accession>
<evidence type="ECO:0000256" key="1">
    <source>
        <dbReference type="SAM" id="MobiDB-lite"/>
    </source>
</evidence>
<reference evidence="2" key="1">
    <citation type="journal article" date="2020" name="Stud. Mycol.">
        <title>101 Dothideomycetes genomes: a test case for predicting lifestyles and emergence of pathogens.</title>
        <authorList>
            <person name="Haridas S."/>
            <person name="Albert R."/>
            <person name="Binder M."/>
            <person name="Bloem J."/>
            <person name="Labutti K."/>
            <person name="Salamov A."/>
            <person name="Andreopoulos B."/>
            <person name="Baker S."/>
            <person name="Barry K."/>
            <person name="Bills G."/>
            <person name="Bluhm B."/>
            <person name="Cannon C."/>
            <person name="Castanera R."/>
            <person name="Culley D."/>
            <person name="Daum C."/>
            <person name="Ezra D."/>
            <person name="Gonzalez J."/>
            <person name="Henrissat B."/>
            <person name="Kuo A."/>
            <person name="Liang C."/>
            <person name="Lipzen A."/>
            <person name="Lutzoni F."/>
            <person name="Magnuson J."/>
            <person name="Mondo S."/>
            <person name="Nolan M."/>
            <person name="Ohm R."/>
            <person name="Pangilinan J."/>
            <person name="Park H.-J."/>
            <person name="Ramirez L."/>
            <person name="Alfaro M."/>
            <person name="Sun H."/>
            <person name="Tritt A."/>
            <person name="Yoshinaga Y."/>
            <person name="Zwiers L.-H."/>
            <person name="Turgeon B."/>
            <person name="Goodwin S."/>
            <person name="Spatafora J."/>
            <person name="Crous P."/>
            <person name="Grigoriev I."/>
        </authorList>
    </citation>
    <scope>NUCLEOTIDE SEQUENCE</scope>
    <source>
        <strain evidence="2">CBS 207.26</strain>
    </source>
</reference>
<organism evidence="2 3">
    <name type="scientific">Zopfia rhizophila CBS 207.26</name>
    <dbReference type="NCBI Taxonomy" id="1314779"/>
    <lineage>
        <taxon>Eukaryota</taxon>
        <taxon>Fungi</taxon>
        <taxon>Dikarya</taxon>
        <taxon>Ascomycota</taxon>
        <taxon>Pezizomycotina</taxon>
        <taxon>Dothideomycetes</taxon>
        <taxon>Dothideomycetes incertae sedis</taxon>
        <taxon>Zopfiaceae</taxon>
        <taxon>Zopfia</taxon>
    </lineage>
</organism>
<name>A0A6A6DAL0_9PEZI</name>
<evidence type="ECO:0000313" key="3">
    <source>
        <dbReference type="Proteomes" id="UP000800200"/>
    </source>
</evidence>
<keyword evidence="3" id="KW-1185">Reference proteome</keyword>